<dbReference type="EMBL" id="CP042382">
    <property type="protein sequence ID" value="QEA40316.1"/>
    <property type="molecule type" value="Genomic_DNA"/>
</dbReference>
<dbReference type="Gene3D" id="3.30.70.270">
    <property type="match status" value="1"/>
</dbReference>
<feature type="domain" description="GGDEF" evidence="2">
    <location>
        <begin position="193"/>
        <end position="314"/>
    </location>
</feature>
<proteinExistence type="predicted"/>
<dbReference type="InterPro" id="IPR029787">
    <property type="entry name" value="Nucleotide_cyclase"/>
</dbReference>
<evidence type="ECO:0000313" key="4">
    <source>
        <dbReference type="Proteomes" id="UP000321272"/>
    </source>
</evidence>
<dbReference type="PROSITE" id="PS50887">
    <property type="entry name" value="GGDEF"/>
    <property type="match status" value="1"/>
</dbReference>
<dbReference type="AlphaFoldDB" id="A0A5B8SUB3"/>
<keyword evidence="1" id="KW-0472">Membrane</keyword>
<evidence type="ECO:0000259" key="2">
    <source>
        <dbReference type="PROSITE" id="PS50887"/>
    </source>
</evidence>
<dbReference type="SUPFAM" id="SSF55073">
    <property type="entry name" value="Nucleotide cyclase"/>
    <property type="match status" value="1"/>
</dbReference>
<organism evidence="3 4">
    <name type="scientific">Pistricoccus aurantiacus</name>
    <dbReference type="NCBI Taxonomy" id="1883414"/>
    <lineage>
        <taxon>Bacteria</taxon>
        <taxon>Pseudomonadati</taxon>
        <taxon>Pseudomonadota</taxon>
        <taxon>Gammaproteobacteria</taxon>
        <taxon>Oceanospirillales</taxon>
        <taxon>Halomonadaceae</taxon>
        <taxon>Pistricoccus</taxon>
    </lineage>
</organism>
<protein>
    <submittedName>
        <fullName evidence="3">GGDEF domain-containing protein</fullName>
    </submittedName>
</protein>
<keyword evidence="4" id="KW-1185">Reference proteome</keyword>
<dbReference type="InterPro" id="IPR000160">
    <property type="entry name" value="GGDEF_dom"/>
</dbReference>
<sequence>MIERNAPWPNRLIALVYVFGILVMGGYALWHYLMGDYGRILLPAVLTLLMAGAVVLRLSNHHARYLSSYLALFSCYLLCAVELARLPGDPGLWSGLPPVLAILMLPLVPALLLNVLLAPVWLVLLGLELPDLDSLLTYAALVITGALAPWEKYRQRALDILTSPMDQECSALSTTAIVEQLHGEHQRAQLMGRPLSVLVIHLPQLKMAQEQFGVQLRGSLLECFCQVVRQVGRTQDRLGRTQASLFWLILPGTPAKGAEHLQYRLLDALNGMILVDTVAITANAGICTLRAGETSTSFETRLRIKEQHLLEART</sequence>
<evidence type="ECO:0000256" key="1">
    <source>
        <dbReference type="SAM" id="Phobius"/>
    </source>
</evidence>
<name>A0A5B8SUB3_9GAMM</name>
<dbReference type="OrthoDB" id="6181977at2"/>
<feature type="transmembrane region" description="Helical" evidence="1">
    <location>
        <begin position="40"/>
        <end position="59"/>
    </location>
</feature>
<dbReference type="KEGG" id="paur:FGL86_15335"/>
<accession>A0A5B8SUB3</accession>
<keyword evidence="1" id="KW-1133">Transmembrane helix</keyword>
<evidence type="ECO:0000313" key="3">
    <source>
        <dbReference type="EMBL" id="QEA40316.1"/>
    </source>
</evidence>
<dbReference type="InterPro" id="IPR043128">
    <property type="entry name" value="Rev_trsase/Diguanyl_cyclase"/>
</dbReference>
<dbReference type="Proteomes" id="UP000321272">
    <property type="component" value="Chromosome"/>
</dbReference>
<keyword evidence="1" id="KW-0812">Transmembrane</keyword>
<feature type="transmembrane region" description="Helical" evidence="1">
    <location>
        <begin position="12"/>
        <end position="34"/>
    </location>
</feature>
<reference evidence="3 4" key="1">
    <citation type="submission" date="2019-06" db="EMBL/GenBank/DDBJ databases">
        <title>Genome analyses of bacteria isolated from kimchi.</title>
        <authorList>
            <person name="Lee S."/>
            <person name="Ahn S."/>
            <person name="Roh S."/>
        </authorList>
    </citation>
    <scope>NUCLEOTIDE SEQUENCE [LARGE SCALE GENOMIC DNA]</scope>
    <source>
        <strain evidence="3 4">CBA4606</strain>
    </source>
</reference>
<feature type="transmembrane region" description="Helical" evidence="1">
    <location>
        <begin position="66"/>
        <end position="87"/>
    </location>
</feature>
<gene>
    <name evidence="3" type="ORF">FGL86_15335</name>
</gene>
<dbReference type="RefSeq" id="WP_147185537.1">
    <property type="nucleotide sequence ID" value="NZ_CP042382.1"/>
</dbReference>
<feature type="transmembrane region" description="Helical" evidence="1">
    <location>
        <begin position="99"/>
        <end position="125"/>
    </location>
</feature>
<dbReference type="Pfam" id="PF00990">
    <property type="entry name" value="GGDEF"/>
    <property type="match status" value="1"/>
</dbReference>